<evidence type="ECO:0000313" key="1">
    <source>
        <dbReference type="EMBL" id="AXJ01265.1"/>
    </source>
</evidence>
<dbReference type="KEGG" id="cprv:CYPRO_2015"/>
<sequence length="207" mass="22855">MKYLFILDYARLDQGAFLKHFARSLAGLKLESFMMIHADSAYTTRITETGVLTETARIRAVKELNHRLTALFADEGIPLIAINGYQRDTIVQSGQELTLNSSYLLDLGSKTNVLISNLIADGEGKTIQLPLAKLAKALHAQLHFEHIIAFDANDKPESLIMTGETDEAAENVLPDELKDHQLPLLLIRPSQMASGKAFQKAINTGKP</sequence>
<organism evidence="1 2">
    <name type="scientific">Cyclonatronum proteinivorum</name>
    <dbReference type="NCBI Taxonomy" id="1457365"/>
    <lineage>
        <taxon>Bacteria</taxon>
        <taxon>Pseudomonadati</taxon>
        <taxon>Balneolota</taxon>
        <taxon>Balneolia</taxon>
        <taxon>Balneolales</taxon>
        <taxon>Cyclonatronaceae</taxon>
        <taxon>Cyclonatronum</taxon>
    </lineage>
</organism>
<gene>
    <name evidence="1" type="ORF">CYPRO_2015</name>
</gene>
<dbReference type="RefSeq" id="WP_114984475.1">
    <property type="nucleotide sequence ID" value="NZ_CP027806.1"/>
</dbReference>
<evidence type="ECO:0000313" key="2">
    <source>
        <dbReference type="Proteomes" id="UP000254808"/>
    </source>
</evidence>
<dbReference type="OrthoDB" id="1524272at2"/>
<dbReference type="EMBL" id="CP027806">
    <property type="protein sequence ID" value="AXJ01265.1"/>
    <property type="molecule type" value="Genomic_DNA"/>
</dbReference>
<accession>A0A345ULB3</accession>
<keyword evidence="2" id="KW-1185">Reference proteome</keyword>
<evidence type="ECO:0008006" key="3">
    <source>
        <dbReference type="Google" id="ProtNLM"/>
    </source>
</evidence>
<proteinExistence type="predicted"/>
<dbReference type="AlphaFoldDB" id="A0A345ULB3"/>
<reference evidence="1 2" key="1">
    <citation type="submission" date="2018-03" db="EMBL/GenBank/DDBJ databases">
        <title>Phenotypic and genomic properties of Cyclonatronum proteinivorum gen. nov., sp. nov., a haloalkaliphilic bacteroidete from soda lakes possessing Na+-translocating rhodopsin.</title>
        <authorList>
            <person name="Toshchakov S.V."/>
            <person name="Korzhenkov A."/>
            <person name="Samarov N.I."/>
            <person name="Kublanov I.V."/>
            <person name="Muntyan M.S."/>
            <person name="Sorokin D.Y."/>
        </authorList>
    </citation>
    <scope>NUCLEOTIDE SEQUENCE [LARGE SCALE GENOMIC DNA]</scope>
    <source>
        <strain evidence="1 2">Omega</strain>
    </source>
</reference>
<name>A0A345ULB3_9BACT</name>
<dbReference type="Proteomes" id="UP000254808">
    <property type="component" value="Chromosome"/>
</dbReference>
<protein>
    <recommendedName>
        <fullName evidence="3">Universal stress protein family protein</fullName>
    </recommendedName>
</protein>